<dbReference type="Pfam" id="PF11755">
    <property type="entry name" value="DUF3311"/>
    <property type="match status" value="1"/>
</dbReference>
<gene>
    <name evidence="3" type="ORF">EV186_1011224</name>
</gene>
<reference evidence="3 4" key="1">
    <citation type="submission" date="2019-03" db="EMBL/GenBank/DDBJ databases">
        <title>Genomic Encyclopedia of Type Strains, Phase IV (KMG-IV): sequencing the most valuable type-strain genomes for metagenomic binning, comparative biology and taxonomic classification.</title>
        <authorList>
            <person name="Goeker M."/>
        </authorList>
    </citation>
    <scope>NUCLEOTIDE SEQUENCE [LARGE SCALE GENOMIC DNA]</scope>
    <source>
        <strain evidence="3 4">DSM 45361</strain>
    </source>
</reference>
<sequence>MSTASPDGKAGSGLRFRAWNLLLIIPLFTLITAIYNKHDPTFIGMPFFYWFQFVGIIVGVICTSVVYLMTKDEPNPVATDPGLDVDDLDEGAAR</sequence>
<keyword evidence="4" id="KW-1185">Reference proteome</keyword>
<dbReference type="Proteomes" id="UP000295444">
    <property type="component" value="Unassembled WGS sequence"/>
</dbReference>
<evidence type="ECO:0000313" key="3">
    <source>
        <dbReference type="EMBL" id="TDQ05256.1"/>
    </source>
</evidence>
<feature type="region of interest" description="Disordered" evidence="1">
    <location>
        <begin position="72"/>
        <end position="94"/>
    </location>
</feature>
<keyword evidence="2" id="KW-1133">Transmembrane helix</keyword>
<keyword evidence="2" id="KW-0812">Transmembrane</keyword>
<organism evidence="3 4">
    <name type="scientific">Labedaea rhizosphaerae</name>
    <dbReference type="NCBI Taxonomy" id="598644"/>
    <lineage>
        <taxon>Bacteria</taxon>
        <taxon>Bacillati</taxon>
        <taxon>Actinomycetota</taxon>
        <taxon>Actinomycetes</taxon>
        <taxon>Pseudonocardiales</taxon>
        <taxon>Pseudonocardiaceae</taxon>
        <taxon>Labedaea</taxon>
    </lineage>
</organism>
<dbReference type="RefSeq" id="WP_133848037.1">
    <property type="nucleotide sequence ID" value="NZ_SNXZ01000001.1"/>
</dbReference>
<accession>A0A4R6SLD7</accession>
<evidence type="ECO:0000256" key="1">
    <source>
        <dbReference type="SAM" id="MobiDB-lite"/>
    </source>
</evidence>
<comment type="caution">
    <text evidence="3">The sequence shown here is derived from an EMBL/GenBank/DDBJ whole genome shotgun (WGS) entry which is preliminary data.</text>
</comment>
<proteinExistence type="predicted"/>
<dbReference type="EMBL" id="SNXZ01000001">
    <property type="protein sequence ID" value="TDQ05256.1"/>
    <property type="molecule type" value="Genomic_DNA"/>
</dbReference>
<evidence type="ECO:0000256" key="2">
    <source>
        <dbReference type="SAM" id="Phobius"/>
    </source>
</evidence>
<keyword evidence="2" id="KW-0472">Membrane</keyword>
<feature type="compositionally biased region" description="Acidic residues" evidence="1">
    <location>
        <begin position="83"/>
        <end position="94"/>
    </location>
</feature>
<protein>
    <submittedName>
        <fullName evidence="3">Uncharacterized protein DUF3311</fullName>
    </submittedName>
</protein>
<dbReference type="OrthoDB" id="123261at2"/>
<feature type="transmembrane region" description="Helical" evidence="2">
    <location>
        <begin position="47"/>
        <end position="69"/>
    </location>
</feature>
<dbReference type="AlphaFoldDB" id="A0A4R6SLD7"/>
<evidence type="ECO:0000313" key="4">
    <source>
        <dbReference type="Proteomes" id="UP000295444"/>
    </source>
</evidence>
<dbReference type="InterPro" id="IPR021741">
    <property type="entry name" value="DUF3311"/>
</dbReference>
<name>A0A4R6SLD7_LABRH</name>
<feature type="transmembrane region" description="Helical" evidence="2">
    <location>
        <begin position="16"/>
        <end position="35"/>
    </location>
</feature>